<organism evidence="1 2">
    <name type="scientific">Aspergillus kawachii</name>
    <name type="common">White koji mold</name>
    <name type="synonym">Aspergillus awamori var. kawachi</name>
    <dbReference type="NCBI Taxonomy" id="1069201"/>
    <lineage>
        <taxon>Eukaryota</taxon>
        <taxon>Fungi</taxon>
        <taxon>Dikarya</taxon>
        <taxon>Ascomycota</taxon>
        <taxon>Pezizomycotina</taxon>
        <taxon>Eurotiomycetes</taxon>
        <taxon>Eurotiomycetidae</taxon>
        <taxon>Eurotiales</taxon>
        <taxon>Aspergillaceae</taxon>
        <taxon>Aspergillus</taxon>
        <taxon>Aspergillus subgen. Circumdati</taxon>
    </lineage>
</organism>
<accession>A0A7R7WIC7</accession>
<reference evidence="1" key="2">
    <citation type="submission" date="2021-02" db="EMBL/GenBank/DDBJ databases">
        <title>Aspergillus luchuensis mut. kawachii IFO 4304 genome sequence.</title>
        <authorList>
            <person name="Mori K."/>
            <person name="Kadooka C."/>
            <person name="Goto M."/>
            <person name="Futagami T."/>
        </authorList>
    </citation>
    <scope>NUCLEOTIDE SEQUENCE</scope>
    <source>
        <strain evidence="1">IFO 4308</strain>
    </source>
</reference>
<dbReference type="EMBL" id="AP024431">
    <property type="protein sequence ID" value="BCS03484.1"/>
    <property type="molecule type" value="Genomic_DNA"/>
</dbReference>
<evidence type="ECO:0000313" key="2">
    <source>
        <dbReference type="Proteomes" id="UP000661280"/>
    </source>
</evidence>
<protein>
    <submittedName>
        <fullName evidence="1">Uncharacterized protein</fullName>
    </submittedName>
</protein>
<dbReference type="RefSeq" id="XP_041547246.1">
    <property type="nucleotide sequence ID" value="XM_041682935.1"/>
</dbReference>
<proteinExistence type="predicted"/>
<dbReference type="OrthoDB" id="5979581at2759"/>
<gene>
    <name evidence="1" type="ORF">AKAW2_70362S</name>
</gene>
<dbReference type="KEGG" id="aluc:AKAW2_70362S"/>
<sequence length="92" mass="10551">MIQQSLRLSFSSTLITTWHGRLGSKGSTGKTSIDFNFHIFEPDVPESHELYDVKILVLHHLWFGPFPVSYKNICDQETQASIVRIMSVSNRE</sequence>
<keyword evidence="2" id="KW-1185">Reference proteome</keyword>
<reference evidence="1" key="1">
    <citation type="submission" date="2021-01" db="EMBL/GenBank/DDBJ databases">
        <authorList>
            <consortium name="Aspergillus luchuensis mut. kawachii IFO 4304 genome sequencing consortium"/>
            <person name="Kazuki M."/>
            <person name="Futagami T."/>
        </authorList>
    </citation>
    <scope>NUCLEOTIDE SEQUENCE</scope>
    <source>
        <strain evidence="1">IFO 4308</strain>
    </source>
</reference>
<name>A0A7R7WIC7_ASPKA</name>
<dbReference type="AlphaFoldDB" id="A0A7R7WIC7"/>
<evidence type="ECO:0000313" key="1">
    <source>
        <dbReference type="EMBL" id="BCS03484.1"/>
    </source>
</evidence>
<dbReference type="GeneID" id="64964805"/>
<dbReference type="Proteomes" id="UP000661280">
    <property type="component" value="Chromosome 7"/>
</dbReference>